<protein>
    <submittedName>
        <fullName evidence="2">Uncharacterized protein</fullName>
    </submittedName>
</protein>
<proteinExistence type="predicted"/>
<sequence>MLALNMQIPSLHHSLPSVERQESQNCNPDTEPNRGFHGGSEWEVWRIGVRVNHPELDHYPSDEEVESLTPHKWEIGHQTIDENYPESVADHQHRKRLPCHRIHAGKSNLPDVSATRKFAAVEVPSAEQKGQRTNEQCDDIAPPPSFAHFTVVEE</sequence>
<name>A0A075H4T9_9EURY</name>
<dbReference type="EMBL" id="KF900884">
    <property type="protein sequence ID" value="AIF10190.1"/>
    <property type="molecule type" value="Genomic_DNA"/>
</dbReference>
<evidence type="ECO:0000256" key="1">
    <source>
        <dbReference type="SAM" id="MobiDB-lite"/>
    </source>
</evidence>
<accession>A0A075H4T9</accession>
<reference evidence="2" key="1">
    <citation type="journal article" date="2014" name="Genome Biol. Evol.">
        <title>Pangenome evidence for extensive interdomain horizontal transfer affecting lineage core and shell genes in uncultured planktonic thaumarchaeota and euryarchaeota.</title>
        <authorList>
            <person name="Deschamps P."/>
            <person name="Zivanovic Y."/>
            <person name="Moreira D."/>
            <person name="Rodriguez-Valera F."/>
            <person name="Lopez-Garcia P."/>
        </authorList>
    </citation>
    <scope>NUCLEOTIDE SEQUENCE</scope>
</reference>
<organism evidence="2">
    <name type="scientific">uncultured marine group II/III euryarchaeote KM3_44_G05</name>
    <dbReference type="NCBI Taxonomy" id="1456448"/>
    <lineage>
        <taxon>Archaea</taxon>
        <taxon>Methanobacteriati</taxon>
        <taxon>Methanobacteriota</taxon>
        <taxon>environmental samples</taxon>
    </lineage>
</organism>
<evidence type="ECO:0000313" key="2">
    <source>
        <dbReference type="EMBL" id="AIF10190.1"/>
    </source>
</evidence>
<feature type="region of interest" description="Disordered" evidence="1">
    <location>
        <begin position="123"/>
        <end position="144"/>
    </location>
</feature>
<dbReference type="AlphaFoldDB" id="A0A075H4T9"/>
<feature type="region of interest" description="Disordered" evidence="1">
    <location>
        <begin position="9"/>
        <end position="37"/>
    </location>
</feature>